<dbReference type="Proteomes" id="UP000657918">
    <property type="component" value="Unassembled WGS sequence"/>
</dbReference>
<evidence type="ECO:0000313" key="2">
    <source>
        <dbReference type="EMBL" id="KAF9660858.1"/>
    </source>
</evidence>
<accession>A0A835J169</accession>
<evidence type="ECO:0000256" key="1">
    <source>
        <dbReference type="SAM" id="Phobius"/>
    </source>
</evidence>
<sequence length="186" mass="21049">MDDDVNQLDLQAQEDNFSMSELSSFPYYDHGSRSPAEEIPVNQSSMLCNDQAGQKTLVDNDVINDSIQQTTQFPPSFPQTMVTTLTLFISSAEIMGVWYGFWGICFVFISFLINFVPLLNPVGLYLERGLKKKEDEFRTDFADLFYPVLLNQGCSLLEGDSHITFIFTINTETSRIIEDQKIVDAG</sequence>
<feature type="transmembrane region" description="Helical" evidence="1">
    <location>
        <begin position="99"/>
        <end position="126"/>
    </location>
</feature>
<keyword evidence="1" id="KW-0472">Membrane</keyword>
<dbReference type="EMBL" id="JADGMS010000019">
    <property type="protein sequence ID" value="KAF9660858.1"/>
    <property type="molecule type" value="Genomic_DNA"/>
</dbReference>
<name>A0A835J169_9ROSI</name>
<proteinExistence type="predicted"/>
<gene>
    <name evidence="2" type="ORF">SADUNF_Sadunf19G0007400</name>
</gene>
<organism evidence="2 3">
    <name type="scientific">Salix dunnii</name>
    <dbReference type="NCBI Taxonomy" id="1413687"/>
    <lineage>
        <taxon>Eukaryota</taxon>
        <taxon>Viridiplantae</taxon>
        <taxon>Streptophyta</taxon>
        <taxon>Embryophyta</taxon>
        <taxon>Tracheophyta</taxon>
        <taxon>Spermatophyta</taxon>
        <taxon>Magnoliopsida</taxon>
        <taxon>eudicotyledons</taxon>
        <taxon>Gunneridae</taxon>
        <taxon>Pentapetalae</taxon>
        <taxon>rosids</taxon>
        <taxon>fabids</taxon>
        <taxon>Malpighiales</taxon>
        <taxon>Salicaceae</taxon>
        <taxon>Saliceae</taxon>
        <taxon>Salix</taxon>
    </lineage>
</organism>
<keyword evidence="1" id="KW-0812">Transmembrane</keyword>
<dbReference type="AlphaFoldDB" id="A0A835J169"/>
<keyword evidence="3" id="KW-1185">Reference proteome</keyword>
<comment type="caution">
    <text evidence="2">The sequence shown here is derived from an EMBL/GenBank/DDBJ whole genome shotgun (WGS) entry which is preliminary data.</text>
</comment>
<reference evidence="2 3" key="1">
    <citation type="submission" date="2020-10" db="EMBL/GenBank/DDBJ databases">
        <title>Plant Genome Project.</title>
        <authorList>
            <person name="Zhang R.-G."/>
        </authorList>
    </citation>
    <scope>NUCLEOTIDE SEQUENCE [LARGE SCALE GENOMIC DNA]</scope>
    <source>
        <strain evidence="2">FAFU-HL-1</strain>
        <tissue evidence="2">Leaf</tissue>
    </source>
</reference>
<keyword evidence="1" id="KW-1133">Transmembrane helix</keyword>
<protein>
    <submittedName>
        <fullName evidence="2">Uncharacterized protein</fullName>
    </submittedName>
</protein>
<evidence type="ECO:0000313" key="3">
    <source>
        <dbReference type="Proteomes" id="UP000657918"/>
    </source>
</evidence>